<dbReference type="EMBL" id="POUC01000035">
    <property type="protein sequence ID" value="PNG22764.1"/>
    <property type="molecule type" value="Genomic_DNA"/>
</dbReference>
<keyword evidence="3" id="KW-1185">Reference proteome</keyword>
<evidence type="ECO:0000256" key="1">
    <source>
        <dbReference type="SAM" id="Phobius"/>
    </source>
</evidence>
<evidence type="ECO:0000313" key="2">
    <source>
        <dbReference type="EMBL" id="PNG22764.1"/>
    </source>
</evidence>
<proteinExistence type="predicted"/>
<dbReference type="AlphaFoldDB" id="A0A2N8TUQ9"/>
<gene>
    <name evidence="2" type="ORF">C1J00_07570</name>
</gene>
<feature type="transmembrane region" description="Helical" evidence="1">
    <location>
        <begin position="41"/>
        <end position="61"/>
    </location>
</feature>
<dbReference type="RefSeq" id="WP_102908253.1">
    <property type="nucleotide sequence ID" value="NZ_POUC01000035.1"/>
</dbReference>
<dbReference type="OrthoDB" id="3482507at2"/>
<organism evidence="2 3">
    <name type="scientific">Streptomyces cahuitamycinicus</name>
    <dbReference type="NCBI Taxonomy" id="2070367"/>
    <lineage>
        <taxon>Bacteria</taxon>
        <taxon>Bacillati</taxon>
        <taxon>Actinomycetota</taxon>
        <taxon>Actinomycetes</taxon>
        <taxon>Kitasatosporales</taxon>
        <taxon>Streptomycetaceae</taxon>
        <taxon>Streptomyces</taxon>
    </lineage>
</organism>
<name>A0A2N8TUQ9_9ACTN</name>
<sequence>MNVFLPAGAELHRALPHVLCSWQDQLGADNHRFRDRMRLRLATVVGPVGIAAVGFSGSTIVKVSRMLDSAVLRTALRDNPQVDYAALVSEPLHEYVVGEGYPGLDPEEFRRVLVEFKEYEAYAWLWLPA</sequence>
<keyword evidence="1" id="KW-0472">Membrane</keyword>
<protein>
    <submittedName>
        <fullName evidence="2">Uncharacterized protein</fullName>
    </submittedName>
</protein>
<accession>A0A2N8TUQ9</accession>
<evidence type="ECO:0000313" key="3">
    <source>
        <dbReference type="Proteomes" id="UP000235943"/>
    </source>
</evidence>
<keyword evidence="1" id="KW-1133">Transmembrane helix</keyword>
<keyword evidence="1" id="KW-0812">Transmembrane</keyword>
<comment type="caution">
    <text evidence="2">The sequence shown here is derived from an EMBL/GenBank/DDBJ whole genome shotgun (WGS) entry which is preliminary data.</text>
</comment>
<dbReference type="Proteomes" id="UP000235943">
    <property type="component" value="Unassembled WGS sequence"/>
</dbReference>
<reference evidence="2 3" key="1">
    <citation type="submission" date="2018-01" db="EMBL/GenBank/DDBJ databases">
        <title>Draft genome sequence of Streptomyces sp. 13K301.</title>
        <authorList>
            <person name="Sahin N."/>
            <person name="Saygin H."/>
            <person name="Ay H."/>
        </authorList>
    </citation>
    <scope>NUCLEOTIDE SEQUENCE [LARGE SCALE GENOMIC DNA]</scope>
    <source>
        <strain evidence="2 3">13K301</strain>
    </source>
</reference>